<keyword evidence="5 9" id="KW-0863">Zinc-finger</keyword>
<keyword evidence="8" id="KW-0472">Membrane</keyword>
<keyword evidence="7" id="KW-0653">Protein transport</keyword>
<proteinExistence type="inferred from homology"/>
<evidence type="ECO:0000256" key="7">
    <source>
        <dbReference type="ARBA" id="ARBA00022927"/>
    </source>
</evidence>
<dbReference type="GO" id="GO:0007033">
    <property type="term" value="P:vacuole organization"/>
    <property type="evidence" value="ECO:0007669"/>
    <property type="project" value="TreeGrafter"/>
</dbReference>
<dbReference type="InterPro" id="IPR057308">
    <property type="entry name" value="CHCR_PEP5_VPS11"/>
</dbReference>
<evidence type="ECO:0000313" key="14">
    <source>
        <dbReference type="Proteomes" id="UP000492820"/>
    </source>
</evidence>
<dbReference type="Proteomes" id="UP000492820">
    <property type="component" value="Unassembled WGS sequence"/>
</dbReference>
<dbReference type="Gene3D" id="3.30.40.10">
    <property type="entry name" value="Zinc/RING finger domain, C3HC4 (zinc finger)"/>
    <property type="match status" value="1"/>
</dbReference>
<dbReference type="InterPro" id="IPR001841">
    <property type="entry name" value="Znf_RING"/>
</dbReference>
<reference evidence="13" key="2">
    <citation type="submission" date="2014-06" db="EMBL/GenBank/DDBJ databases">
        <authorList>
            <person name="Aslett M."/>
        </authorList>
    </citation>
    <scope>NUCLEOTIDE SEQUENCE</scope>
</reference>
<dbReference type="GO" id="GO:0006886">
    <property type="term" value="P:intracellular protein transport"/>
    <property type="evidence" value="ECO:0007669"/>
    <property type="project" value="UniProtKB-UniRule"/>
</dbReference>
<dbReference type="PANTHER" id="PTHR23323:SF24">
    <property type="entry name" value="VACUOLAR PROTEIN SORTING-ASSOCIATED PROTEIN 11 HOMOLOG"/>
    <property type="match status" value="1"/>
</dbReference>
<reference evidence="13 14" key="1">
    <citation type="journal article" date="2013" name="Nature">
        <title>The genomes of four tapeworm species reveal adaptations to parasitism.</title>
        <authorList>
            <person name="Tsai I.J."/>
            <person name="Zarowiecki M."/>
            <person name="Holroyd N."/>
            <person name="Garciarrubio A."/>
            <person name="Sanchez-Flores A."/>
            <person name="Brooks K.L."/>
            <person name="Tracey A."/>
            <person name="Bobes R.J."/>
            <person name="Fragoso G."/>
            <person name="Sciutto E."/>
            <person name="Aslett M."/>
            <person name="Beasley H."/>
            <person name="Bennett H.M."/>
            <person name="Cai J."/>
            <person name="Camicia F."/>
            <person name="Clark R."/>
            <person name="Cucher M."/>
            <person name="De Silva N."/>
            <person name="Day T.A."/>
            <person name="Deplazes P."/>
            <person name="Estrada K."/>
            <person name="Fernandez C."/>
            <person name="Holland P.W."/>
            <person name="Hou J."/>
            <person name="Hu S."/>
            <person name="Huckvale T."/>
            <person name="Hung S.S."/>
            <person name="Kamenetzky L."/>
            <person name="Keane J.A."/>
            <person name="Kiss F."/>
            <person name="Koziol U."/>
            <person name="Lambert O."/>
            <person name="Liu K."/>
            <person name="Luo X."/>
            <person name="Luo Y."/>
            <person name="Macchiaroli N."/>
            <person name="Nichol S."/>
            <person name="Paps J."/>
            <person name="Parkinson J."/>
            <person name="Pouchkina-Stantcheva N."/>
            <person name="Riddiford N."/>
            <person name="Rosenzvit M."/>
            <person name="Salinas G."/>
            <person name="Wasmuth J.D."/>
            <person name="Zamanian M."/>
            <person name="Zheng Y."/>
            <person name="Cai X."/>
            <person name="Soberon X."/>
            <person name="Olson P.D."/>
            <person name="Laclette J.P."/>
            <person name="Brehm K."/>
            <person name="Berriman M."/>
            <person name="Garciarrubio A."/>
            <person name="Bobes R.J."/>
            <person name="Fragoso G."/>
            <person name="Sanchez-Flores A."/>
            <person name="Estrada K."/>
            <person name="Cevallos M.A."/>
            <person name="Morett E."/>
            <person name="Gonzalez V."/>
            <person name="Portillo T."/>
            <person name="Ochoa-Leyva A."/>
            <person name="Jose M.V."/>
            <person name="Sciutto E."/>
            <person name="Landa A."/>
            <person name="Jimenez L."/>
            <person name="Valdes V."/>
            <person name="Carrero J.C."/>
            <person name="Larralde C."/>
            <person name="Morales-Montor J."/>
            <person name="Limon-Lason J."/>
            <person name="Soberon X."/>
            <person name="Laclette J.P."/>
        </authorList>
    </citation>
    <scope>NUCLEOTIDE SEQUENCE [LARGE SCALE GENOMIC DNA]</scope>
</reference>
<dbReference type="PANTHER" id="PTHR23323">
    <property type="entry name" value="VACUOLAR PROTEIN SORTING-ASSOCIATED PROTEIN"/>
    <property type="match status" value="1"/>
</dbReference>
<dbReference type="GO" id="GO:0030897">
    <property type="term" value="C:HOPS complex"/>
    <property type="evidence" value="ECO:0007669"/>
    <property type="project" value="TreeGrafter"/>
</dbReference>
<comment type="subcellular location">
    <subcellularLocation>
        <location evidence="1">Late endosome membrane</location>
        <topology evidence="1">Peripheral membrane protein</topology>
        <orientation evidence="1">Cytoplasmic side</orientation>
    </subcellularLocation>
</comment>
<dbReference type="OrthoDB" id="10437287at2759"/>
<dbReference type="GO" id="GO:0030674">
    <property type="term" value="F:protein-macromolecule adaptor activity"/>
    <property type="evidence" value="ECO:0007669"/>
    <property type="project" value="TreeGrafter"/>
</dbReference>
<dbReference type="InterPro" id="IPR057307">
    <property type="entry name" value="PEP5_VPS11_N"/>
</dbReference>
<gene>
    <name evidence="13" type="ORF">EgrG_000735100</name>
</gene>
<dbReference type="GO" id="GO:0031902">
    <property type="term" value="C:late endosome membrane"/>
    <property type="evidence" value="ECO:0007669"/>
    <property type="project" value="UniProtKB-SubCell"/>
</dbReference>
<evidence type="ECO:0000256" key="3">
    <source>
        <dbReference type="ARBA" id="ARBA00022448"/>
    </source>
</evidence>
<evidence type="ECO:0000256" key="4">
    <source>
        <dbReference type="ARBA" id="ARBA00022723"/>
    </source>
</evidence>
<feature type="domain" description="RING-type" evidence="12">
    <location>
        <begin position="868"/>
        <end position="906"/>
    </location>
</feature>
<dbReference type="Pfam" id="PF23341">
    <property type="entry name" value="PEP5_VPS11_N"/>
    <property type="match status" value="1"/>
</dbReference>
<evidence type="ECO:0000256" key="6">
    <source>
        <dbReference type="ARBA" id="ARBA00022833"/>
    </source>
</evidence>
<dbReference type="GO" id="GO:0008270">
    <property type="term" value="F:zinc ion binding"/>
    <property type="evidence" value="ECO:0007669"/>
    <property type="project" value="UniProtKB-KW"/>
</dbReference>
<protein>
    <submittedName>
        <fullName evidence="13 15">Vacuolar protein sorting associated protein 11</fullName>
    </submittedName>
</protein>
<evidence type="ECO:0000256" key="1">
    <source>
        <dbReference type="ARBA" id="ARBA00004492"/>
    </source>
</evidence>
<dbReference type="SUPFAM" id="SSF57850">
    <property type="entry name" value="RING/U-box"/>
    <property type="match status" value="1"/>
</dbReference>
<dbReference type="PROSITE" id="PS50089">
    <property type="entry name" value="ZF_RING_2"/>
    <property type="match status" value="1"/>
</dbReference>
<dbReference type="AlphaFoldDB" id="A0A068WWM5"/>
<evidence type="ECO:0000256" key="8">
    <source>
        <dbReference type="ARBA" id="ARBA00023136"/>
    </source>
</evidence>
<sequence length="1087" mass="120402">MSYSRRFAFFDKVELNIGKDERAFQDLPVTCVSSGGGYLWLGDVDGFMHCLDATFMFASFRAHNAGPVRLCRQVPGVESHLVVTVGVSSDDSTSGTRKEEERVCVWNTKKWSLTSKTSFPVCCRSVRTTATTAATASATLDEVVCLEVASTMDIILLGHTSGAVQLIKGDITSDRQCRRLILHEFPSPVTNLHYVAATPTSTTTKRHKGRHVLEQTMPESDSGSVSSASPLITKPTPSSPYIYAASENKLVSIKLGKKDEPVRTTILDTFGCRPNCSCLVADPENPDQKNLAMAHKEAVYFYDLDGRGPCLAIVGNKQAIAVYKNYLVSIRCNRPEANQLDFPDAQSSVSLFEYRNKFIGGEFFLPWAHSIITGFGGLFVLCVEEGSKIVELIEKDTQSRLDILFARKSFNLALGIAESDNYSEEELAHIHRRYADHLFNQKQYDLAVKEYIQTIGTVEASYVVLRFLESGLITHLVRYLEALIESGSMVHGRLTKDHTALLLNSYARLDDRERIDAFLDRLASQAKVSSEFYPCINVLRRAGYPHQALRLAQITSNHTDCIRILTEDLKDAVAALKEINSLPFDQSLEAVCTHGAFLMQNAPSETAELLDGLCFNPKGGRISASHFIKIFVNNRLGLMKFLERYIEKSTSTDASLTDVVETLLELLLHEVNEVASNESAKDKDSQLAHLRGLIMRLLEDPKVTYDEGKALILCKQRNFLPGCLYIWMKNKLYDQIMEHYILEDNFEAILKACEEYGDEVPSLWFEAFKYAADKPQLGEKLPRLLSEIESRNLASPLVVLRLLTSPDADKCHTLGSVKAYFLHYLESGKEKVEANEAEMQRLREETLRNREIARQSKTRVKIFQQQKCAVCNQALEPPSVHFLCDHSYHKSCFDTYSSDDQLCPECAPLIRRGLMEASKTTSQLPTMASADLLAELEQSLSLEKVNLSTTLSKAIAKGVASQPSSISVTKIASQPAKTLPSKPSLPKIPPSTSSKTLFDDLPAAKAVSLGDSGRGESLPSGVKQPSAPSVGSTIDTGVVLPTKKVSKVALNPFGEDDDEVEADTAGKRVPEVTDEPVATYPQHLNPF</sequence>
<dbReference type="Pfam" id="PF23356">
    <property type="entry name" value="TPR_PEP5_VPS11"/>
    <property type="match status" value="1"/>
</dbReference>
<dbReference type="InterPro" id="IPR000547">
    <property type="entry name" value="Clathrin_H-chain/VPS_repeat"/>
</dbReference>
<accession>A0A068WWM5</accession>
<dbReference type="GO" id="GO:0007032">
    <property type="term" value="P:endosome organization"/>
    <property type="evidence" value="ECO:0007669"/>
    <property type="project" value="TreeGrafter"/>
</dbReference>
<dbReference type="SUPFAM" id="SSF50978">
    <property type="entry name" value="WD40 repeat-like"/>
    <property type="match status" value="1"/>
</dbReference>
<evidence type="ECO:0000256" key="2">
    <source>
        <dbReference type="ARBA" id="ARBA00007070"/>
    </source>
</evidence>
<dbReference type="WBParaSite" id="EgrG_000735100">
    <property type="protein sequence ID" value="EgrG_000735100"/>
    <property type="gene ID" value="EgrG_000735100"/>
</dbReference>
<feature type="compositionally biased region" description="Low complexity" evidence="11">
    <location>
        <begin position="977"/>
        <end position="996"/>
    </location>
</feature>
<dbReference type="SMART" id="SM00184">
    <property type="entry name" value="RING"/>
    <property type="match status" value="1"/>
</dbReference>
<feature type="repeat" description="CHCR" evidence="10">
    <location>
        <begin position="615"/>
        <end position="780"/>
    </location>
</feature>
<feature type="region of interest" description="Disordered" evidence="11">
    <location>
        <begin position="1051"/>
        <end position="1087"/>
    </location>
</feature>
<evidence type="ECO:0000313" key="13">
    <source>
        <dbReference type="EMBL" id="CDS24237.1"/>
    </source>
</evidence>
<keyword evidence="6" id="KW-0862">Zinc</keyword>
<dbReference type="EMBL" id="LK028600">
    <property type="protein sequence ID" value="CDS24237.1"/>
    <property type="molecule type" value="Genomic_DNA"/>
</dbReference>
<reference evidence="15" key="3">
    <citation type="submission" date="2020-10" db="UniProtKB">
        <authorList>
            <consortium name="WormBaseParasite"/>
        </authorList>
    </citation>
    <scope>IDENTIFICATION</scope>
</reference>
<feature type="region of interest" description="Disordered" evidence="11">
    <location>
        <begin position="973"/>
        <end position="1034"/>
    </location>
</feature>
<keyword evidence="3" id="KW-0813">Transport</keyword>
<dbReference type="PROSITE" id="PS50236">
    <property type="entry name" value="CHCR"/>
    <property type="match status" value="1"/>
</dbReference>
<dbReference type="InterPro" id="IPR013083">
    <property type="entry name" value="Znf_RING/FYVE/PHD"/>
</dbReference>
<dbReference type="GO" id="GO:0006904">
    <property type="term" value="P:vesicle docking involved in exocytosis"/>
    <property type="evidence" value="ECO:0007669"/>
    <property type="project" value="TreeGrafter"/>
</dbReference>
<comment type="similarity">
    <text evidence="2">Belongs to the VPS11 family.</text>
</comment>
<evidence type="ECO:0000256" key="10">
    <source>
        <dbReference type="PROSITE-ProRule" id="PRU01006"/>
    </source>
</evidence>
<evidence type="ECO:0000256" key="9">
    <source>
        <dbReference type="PROSITE-ProRule" id="PRU00175"/>
    </source>
</evidence>
<evidence type="ECO:0000256" key="5">
    <source>
        <dbReference type="ARBA" id="ARBA00022771"/>
    </source>
</evidence>
<dbReference type="GO" id="GO:0048284">
    <property type="term" value="P:organelle fusion"/>
    <property type="evidence" value="ECO:0007669"/>
    <property type="project" value="TreeGrafter"/>
</dbReference>
<evidence type="ECO:0000259" key="12">
    <source>
        <dbReference type="PROSITE" id="PS50089"/>
    </source>
</evidence>
<dbReference type="Pfam" id="PF13923">
    <property type="entry name" value="zf-C3HC4_2"/>
    <property type="match status" value="1"/>
</dbReference>
<evidence type="ECO:0000313" key="15">
    <source>
        <dbReference type="WBParaSite" id="EgrG_000735100"/>
    </source>
</evidence>
<name>A0A068WWM5_ECHGR</name>
<evidence type="ECO:0000256" key="11">
    <source>
        <dbReference type="SAM" id="MobiDB-lite"/>
    </source>
</evidence>
<keyword evidence="4" id="KW-0479">Metal-binding</keyword>
<organism evidence="13">
    <name type="scientific">Echinococcus granulosus</name>
    <name type="common">Hydatid tapeworm</name>
    <dbReference type="NCBI Taxonomy" id="6210"/>
    <lineage>
        <taxon>Eukaryota</taxon>
        <taxon>Metazoa</taxon>
        <taxon>Spiralia</taxon>
        <taxon>Lophotrochozoa</taxon>
        <taxon>Platyhelminthes</taxon>
        <taxon>Cestoda</taxon>
        <taxon>Eucestoda</taxon>
        <taxon>Cyclophyllidea</taxon>
        <taxon>Taeniidae</taxon>
        <taxon>Echinococcus</taxon>
        <taxon>Echinococcus granulosus group</taxon>
    </lineage>
</organism>
<dbReference type="InterPro" id="IPR036322">
    <property type="entry name" value="WD40_repeat_dom_sf"/>
</dbReference>
<dbReference type="CDD" id="cd16688">
    <property type="entry name" value="RING-H2_Vps11"/>
    <property type="match status" value="1"/>
</dbReference>